<dbReference type="EMBL" id="BARV01006908">
    <property type="protein sequence ID" value="GAI17817.1"/>
    <property type="molecule type" value="Genomic_DNA"/>
</dbReference>
<reference evidence="1" key="1">
    <citation type="journal article" date="2014" name="Front. Microbiol.">
        <title>High frequency of phylogenetically diverse reductive dehalogenase-homologous genes in deep subseafloor sedimentary metagenomes.</title>
        <authorList>
            <person name="Kawai M."/>
            <person name="Futagami T."/>
            <person name="Toyoda A."/>
            <person name="Takaki Y."/>
            <person name="Nishi S."/>
            <person name="Hori S."/>
            <person name="Arai W."/>
            <person name="Tsubouchi T."/>
            <person name="Morono Y."/>
            <person name="Uchiyama I."/>
            <person name="Ito T."/>
            <person name="Fujiyama A."/>
            <person name="Inagaki F."/>
            <person name="Takami H."/>
        </authorList>
    </citation>
    <scope>NUCLEOTIDE SEQUENCE</scope>
    <source>
        <strain evidence="1">Expedition CK06-06</strain>
    </source>
</reference>
<dbReference type="AlphaFoldDB" id="X1LES1"/>
<gene>
    <name evidence="1" type="ORF">S06H3_14134</name>
</gene>
<comment type="caution">
    <text evidence="1">The sequence shown here is derived from an EMBL/GenBank/DDBJ whole genome shotgun (WGS) entry which is preliminary data.</text>
</comment>
<sequence>MKYLGSDLALDEDGDLKVTNGDIDIIESRDCLAANLLDRMLCSEGELLLHKVFGAGLADRVSMPMGQEDKDALAIEVKHEILKDPRVDEVTKLEVIDEGRIIYIRTTIKATNGQVIGNLVFPFEMEMAI</sequence>
<proteinExistence type="predicted"/>
<protein>
    <recommendedName>
        <fullName evidence="2">IraD/Gp25-like domain-containing protein</fullName>
    </recommendedName>
</protein>
<dbReference type="SUPFAM" id="SSF160719">
    <property type="entry name" value="gpW/gp25-like"/>
    <property type="match status" value="1"/>
</dbReference>
<evidence type="ECO:0008006" key="2">
    <source>
        <dbReference type="Google" id="ProtNLM"/>
    </source>
</evidence>
<organism evidence="1">
    <name type="scientific">marine sediment metagenome</name>
    <dbReference type="NCBI Taxonomy" id="412755"/>
    <lineage>
        <taxon>unclassified sequences</taxon>
        <taxon>metagenomes</taxon>
        <taxon>ecological metagenomes</taxon>
    </lineage>
</organism>
<name>X1LES1_9ZZZZ</name>
<dbReference type="Gene3D" id="3.10.450.40">
    <property type="match status" value="1"/>
</dbReference>
<accession>X1LES1</accession>
<evidence type="ECO:0000313" key="1">
    <source>
        <dbReference type="EMBL" id="GAI17817.1"/>
    </source>
</evidence>